<proteinExistence type="predicted"/>
<comment type="caution">
    <text evidence="3">The sequence shown here is derived from an EMBL/GenBank/DDBJ whole genome shotgun (WGS) entry which is preliminary data.</text>
</comment>
<keyword evidence="4" id="KW-1185">Reference proteome</keyword>
<sequence>MILEITSTLPTYKSMKFKPGLNIVLAEQHSKATNQDTRNGVGKSSLLEIIHFLLGANVGPGSLFRSAELEKVKFSGKFAFTGQVWQVTRDTEAPKVISLLRPIFIPEEDGMLISTGGRYTDRSLKDWTDLLTKEVFKIDCSKKIKHCLSSRILYGYLIRRQADGAFREFSESMAKQSKLPQQAAMLYFLGLDWTIARDWMILSEKLKTVSSFESMAKNADLKDVFPKEDELRSQTIIEQRRLRQMRQSIESFQLLPEYRELEREADEITRRLRAIADEHSQDAIRLENLNQSLQSEAVAGESDNLHNFITQVQSLFKEDVLERLSKVKEFHESVLRNRQEYLRQEIGQIQQRASAREAEQRVLASRQAEVLGVLKASGGLDQYNKLNREMAKQEGKVEYLTTQLKKAQEIALIKIECDEERARLAHRLLINYTEQSEDIMNAVSLYQEISNQLYEQSGVLVVGQTENGPDINIKKSGQRSKGIKNMQIFTFDLTVAVLMAIRGEGPKCLVHDSHIFDGVDPRQVKTALVVAKSLCNEYGIQYIVCLNSDQLEDQESYQQEIVQPILYDHVDDGGLFGFRFN</sequence>
<organism evidence="3 4">
    <name type="scientific">Deinococcus indicus</name>
    <dbReference type="NCBI Taxonomy" id="223556"/>
    <lineage>
        <taxon>Bacteria</taxon>
        <taxon>Thermotogati</taxon>
        <taxon>Deinococcota</taxon>
        <taxon>Deinococci</taxon>
        <taxon>Deinococcales</taxon>
        <taxon>Deinococcaceae</taxon>
        <taxon>Deinococcus</taxon>
    </lineage>
</organism>
<name>A0A246BIV3_9DEIO</name>
<evidence type="ECO:0000313" key="4">
    <source>
        <dbReference type="Proteomes" id="UP000197208"/>
    </source>
</evidence>
<dbReference type="OrthoDB" id="5516148at2"/>
<evidence type="ECO:0000313" key="3">
    <source>
        <dbReference type="EMBL" id="OWL95185.1"/>
    </source>
</evidence>
<protein>
    <recommendedName>
        <fullName evidence="2">DUF2326 domain-containing protein</fullName>
    </recommendedName>
</protein>
<keyword evidence="1" id="KW-0175">Coiled coil</keyword>
<dbReference type="EMBL" id="NHMK01000020">
    <property type="protein sequence ID" value="OWL95185.1"/>
    <property type="molecule type" value="Genomic_DNA"/>
</dbReference>
<dbReference type="Proteomes" id="UP000197208">
    <property type="component" value="Unassembled WGS sequence"/>
</dbReference>
<dbReference type="RefSeq" id="WP_088249272.1">
    <property type="nucleotide sequence ID" value="NZ_NHMK01000020.1"/>
</dbReference>
<feature type="coiled-coil region" evidence="1">
    <location>
        <begin position="258"/>
        <end position="296"/>
    </location>
</feature>
<dbReference type="AlphaFoldDB" id="A0A246BIV3"/>
<accession>A0A246BIV3</accession>
<feature type="domain" description="DUF2326" evidence="2">
    <location>
        <begin position="449"/>
        <end position="580"/>
    </location>
</feature>
<dbReference type="InterPro" id="IPR018760">
    <property type="entry name" value="DUF2326"/>
</dbReference>
<dbReference type="Pfam" id="PF10088">
    <property type="entry name" value="DUF2326"/>
    <property type="match status" value="1"/>
</dbReference>
<gene>
    <name evidence="3" type="ORF">CBQ26_13435</name>
</gene>
<evidence type="ECO:0000259" key="2">
    <source>
        <dbReference type="Pfam" id="PF10088"/>
    </source>
</evidence>
<reference evidence="3 4" key="1">
    <citation type="submission" date="2017-05" db="EMBL/GenBank/DDBJ databases">
        <title>De novo genome assembly of Deniococcus indicus strain DR1.</title>
        <authorList>
            <person name="Chauhan D."/>
            <person name="Yennamalli R.M."/>
            <person name="Priyadarshini R."/>
        </authorList>
    </citation>
    <scope>NUCLEOTIDE SEQUENCE [LARGE SCALE GENOMIC DNA]</scope>
    <source>
        <strain evidence="3 4">DR1</strain>
    </source>
</reference>
<evidence type="ECO:0000256" key="1">
    <source>
        <dbReference type="SAM" id="Coils"/>
    </source>
</evidence>